<dbReference type="PANTHER" id="PTHR33053">
    <property type="entry name" value="PROTEIN, PUTATIVE-RELATED"/>
    <property type="match status" value="1"/>
</dbReference>
<dbReference type="AlphaFoldDB" id="A0A8S3UER2"/>
<dbReference type="PANTHER" id="PTHR33053:SF24">
    <property type="entry name" value="TRANSPOSASE DOMAIN-CONTAINING PROTEIN"/>
    <property type="match status" value="1"/>
</dbReference>
<evidence type="ECO:0000313" key="1">
    <source>
        <dbReference type="EMBL" id="CAG2242365.1"/>
    </source>
</evidence>
<keyword evidence="2" id="KW-1185">Reference proteome</keyword>
<dbReference type="OrthoDB" id="10036512at2759"/>
<evidence type="ECO:0000313" key="2">
    <source>
        <dbReference type="Proteomes" id="UP000683360"/>
    </source>
</evidence>
<comment type="caution">
    <text evidence="1">The sequence shown here is derived from an EMBL/GenBank/DDBJ whole genome shotgun (WGS) entry which is preliminary data.</text>
</comment>
<gene>
    <name evidence="1" type="ORF">MEDL_54547</name>
</gene>
<dbReference type="EMBL" id="CAJPWZ010002659">
    <property type="protein sequence ID" value="CAG2242365.1"/>
    <property type="molecule type" value="Genomic_DNA"/>
</dbReference>
<sequence length="457" mass="52818">MSPNESKEFWKLLRTIKINKDKNDDNMLDLSQFADHFKNQCKPEKIDKNFEKSIFEELCKTEKLLTSKETSFQDNISTDSNSIDHDDIDAECNAPYYLISDSERELDSSTCSDNNDSFQDLLADWAVEFDIPMNALSKPDILIVDEQIEVQLNMDGLPLFRSSNAQFWPILGRIENVGKGESFIIGLFYGNSKPSNAADYLSALIEEFNGLKIDGLIYMEQMFTVVLTSVICDSPARAFIKNVKQYSGYHGCEVDDQLRSDSDFELMLDEDHHKGPSPLVGIVGMVTQFPFDYMHLVCLGVMKRMIMMWLKGSLKFRLGSFVSNQISDSLYSLRHFIPSEFARKPRRLSEVERWKATEYRQFLLYTGPIVLRHFIHDIMYTNFMLLSVSMHILLNSYLVTQYSEYCDQLLKTFVKHFSQLYGNDTIVFNVHGLTHLANDAKTSDHWIIFLHFLLKII</sequence>
<protein>
    <submittedName>
        <fullName evidence="1">Uncharacterized protein</fullName>
    </submittedName>
</protein>
<dbReference type="Proteomes" id="UP000683360">
    <property type="component" value="Unassembled WGS sequence"/>
</dbReference>
<organism evidence="1 2">
    <name type="scientific">Mytilus edulis</name>
    <name type="common">Blue mussel</name>
    <dbReference type="NCBI Taxonomy" id="6550"/>
    <lineage>
        <taxon>Eukaryota</taxon>
        <taxon>Metazoa</taxon>
        <taxon>Spiralia</taxon>
        <taxon>Lophotrochozoa</taxon>
        <taxon>Mollusca</taxon>
        <taxon>Bivalvia</taxon>
        <taxon>Autobranchia</taxon>
        <taxon>Pteriomorphia</taxon>
        <taxon>Mytilida</taxon>
        <taxon>Mytiloidea</taxon>
        <taxon>Mytilidae</taxon>
        <taxon>Mytilinae</taxon>
        <taxon>Mytilus</taxon>
    </lineage>
</organism>
<accession>A0A8S3UER2</accession>
<reference evidence="1" key="1">
    <citation type="submission" date="2021-03" db="EMBL/GenBank/DDBJ databases">
        <authorList>
            <person name="Bekaert M."/>
        </authorList>
    </citation>
    <scope>NUCLEOTIDE SEQUENCE</scope>
</reference>
<proteinExistence type="predicted"/>
<name>A0A8S3UER2_MYTED</name>